<sequence>MWNRTDNKTPKEKMQFIVDQCAKQFDMEMRDREFSKEVKKRGRIRAGTFEGWKKVKIFFDKYFLSANL</sequence>
<gene>
    <name evidence="1" type="ORF">MENTE1834_LOCUS21603</name>
</gene>
<proteinExistence type="predicted"/>
<reference evidence="1" key="1">
    <citation type="submission" date="2023-11" db="EMBL/GenBank/DDBJ databases">
        <authorList>
            <person name="Poullet M."/>
        </authorList>
    </citation>
    <scope>NUCLEOTIDE SEQUENCE</scope>
    <source>
        <strain evidence="1">E1834</strain>
    </source>
</reference>
<name>A0ACB0Z8D3_MELEN</name>
<evidence type="ECO:0000313" key="1">
    <source>
        <dbReference type="EMBL" id="CAK5074834.1"/>
    </source>
</evidence>
<comment type="caution">
    <text evidence="1">The sequence shown here is derived from an EMBL/GenBank/DDBJ whole genome shotgun (WGS) entry which is preliminary data.</text>
</comment>
<protein>
    <submittedName>
        <fullName evidence="1">Uncharacterized protein</fullName>
    </submittedName>
</protein>
<dbReference type="EMBL" id="CAVMJV010000027">
    <property type="protein sequence ID" value="CAK5074834.1"/>
    <property type="molecule type" value="Genomic_DNA"/>
</dbReference>
<accession>A0ACB0Z8D3</accession>
<keyword evidence="2" id="KW-1185">Reference proteome</keyword>
<organism evidence="1 2">
    <name type="scientific">Meloidogyne enterolobii</name>
    <name type="common">Root-knot nematode worm</name>
    <name type="synonym">Meloidogyne mayaguensis</name>
    <dbReference type="NCBI Taxonomy" id="390850"/>
    <lineage>
        <taxon>Eukaryota</taxon>
        <taxon>Metazoa</taxon>
        <taxon>Ecdysozoa</taxon>
        <taxon>Nematoda</taxon>
        <taxon>Chromadorea</taxon>
        <taxon>Rhabditida</taxon>
        <taxon>Tylenchina</taxon>
        <taxon>Tylenchomorpha</taxon>
        <taxon>Tylenchoidea</taxon>
        <taxon>Meloidogynidae</taxon>
        <taxon>Meloidogyninae</taxon>
        <taxon>Meloidogyne</taxon>
    </lineage>
</organism>
<dbReference type="Proteomes" id="UP001497535">
    <property type="component" value="Unassembled WGS sequence"/>
</dbReference>
<evidence type="ECO:0000313" key="2">
    <source>
        <dbReference type="Proteomes" id="UP001497535"/>
    </source>
</evidence>